<reference evidence="2" key="1">
    <citation type="submission" date="2018-04" db="EMBL/GenBank/DDBJ databases">
        <title>Transcriptome of Schizaphis graminum biotype I.</title>
        <authorList>
            <person name="Scully E.D."/>
            <person name="Geib S.M."/>
            <person name="Palmer N.A."/>
            <person name="Koch K."/>
            <person name="Bradshaw J."/>
            <person name="Heng-Moss T."/>
            <person name="Sarath G."/>
        </authorList>
    </citation>
    <scope>NUCLEOTIDE SEQUENCE</scope>
</reference>
<name>A0A2S2PSP9_SCHGA</name>
<protein>
    <submittedName>
        <fullName evidence="2">Uncharacterized protein</fullName>
    </submittedName>
</protein>
<feature type="transmembrane region" description="Helical" evidence="1">
    <location>
        <begin position="20"/>
        <end position="48"/>
    </location>
</feature>
<sequence>MNISLNVFNRNGNTFLLFRQLLYLVTLTLICHAVRTYFNILIVQCFIFKYLLYKYNIINEFTCDSDVRANYKFGLFFCRLSPNSCVFLDVLRTTTKMVKADICRQQKRKT</sequence>
<dbReference type="EMBL" id="GGMR01019796">
    <property type="protein sequence ID" value="MBY32415.1"/>
    <property type="molecule type" value="Transcribed_RNA"/>
</dbReference>
<keyword evidence="1" id="KW-0472">Membrane</keyword>
<gene>
    <name evidence="2" type="ORF">g.176541</name>
</gene>
<dbReference type="AlphaFoldDB" id="A0A2S2PSP9"/>
<evidence type="ECO:0000313" key="2">
    <source>
        <dbReference type="EMBL" id="MBY32415.1"/>
    </source>
</evidence>
<organism evidence="2">
    <name type="scientific">Schizaphis graminum</name>
    <name type="common">Green bug aphid</name>
    <dbReference type="NCBI Taxonomy" id="13262"/>
    <lineage>
        <taxon>Eukaryota</taxon>
        <taxon>Metazoa</taxon>
        <taxon>Ecdysozoa</taxon>
        <taxon>Arthropoda</taxon>
        <taxon>Hexapoda</taxon>
        <taxon>Insecta</taxon>
        <taxon>Pterygota</taxon>
        <taxon>Neoptera</taxon>
        <taxon>Paraneoptera</taxon>
        <taxon>Hemiptera</taxon>
        <taxon>Sternorrhyncha</taxon>
        <taxon>Aphidomorpha</taxon>
        <taxon>Aphidoidea</taxon>
        <taxon>Aphididae</taxon>
        <taxon>Aphidini</taxon>
        <taxon>Schizaphis</taxon>
    </lineage>
</organism>
<accession>A0A2S2PSP9</accession>
<keyword evidence="1" id="KW-0812">Transmembrane</keyword>
<keyword evidence="1" id="KW-1133">Transmembrane helix</keyword>
<evidence type="ECO:0000256" key="1">
    <source>
        <dbReference type="SAM" id="Phobius"/>
    </source>
</evidence>
<proteinExistence type="predicted"/>